<protein>
    <submittedName>
        <fullName evidence="1">Uncharacterized protein</fullName>
    </submittedName>
</protein>
<gene>
    <name evidence="1" type="ORF">GCM10011335_35350</name>
</gene>
<evidence type="ECO:0000313" key="2">
    <source>
        <dbReference type="Proteomes" id="UP000613160"/>
    </source>
</evidence>
<evidence type="ECO:0000313" key="1">
    <source>
        <dbReference type="EMBL" id="GGD29138.1"/>
    </source>
</evidence>
<sequence>MTQHPHLPCAVDFPDAASLLDVRDGDLTKMLDECRRWSQHIEIFRASLVTPVAQTLWKVMLCEEVLLVAASIFRIENEIAERLRNAAADAVPALGETLPALKEPLVSLATDKTTEAG</sequence>
<accession>A0A917DCM7</accession>
<reference evidence="1" key="1">
    <citation type="journal article" date="2014" name="Int. J. Syst. Evol. Microbiol.">
        <title>Complete genome sequence of Corynebacterium casei LMG S-19264T (=DSM 44701T), isolated from a smear-ripened cheese.</title>
        <authorList>
            <consortium name="US DOE Joint Genome Institute (JGI-PGF)"/>
            <person name="Walter F."/>
            <person name="Albersmeier A."/>
            <person name="Kalinowski J."/>
            <person name="Ruckert C."/>
        </authorList>
    </citation>
    <scope>NUCLEOTIDE SEQUENCE</scope>
    <source>
        <strain evidence="1">CGMCC 1.15493</strain>
    </source>
</reference>
<reference evidence="1" key="2">
    <citation type="submission" date="2020-09" db="EMBL/GenBank/DDBJ databases">
        <authorList>
            <person name="Sun Q."/>
            <person name="Zhou Y."/>
        </authorList>
    </citation>
    <scope>NUCLEOTIDE SEQUENCE</scope>
    <source>
        <strain evidence="1">CGMCC 1.15493</strain>
    </source>
</reference>
<keyword evidence="2" id="KW-1185">Reference proteome</keyword>
<dbReference type="EMBL" id="BMJJ01000009">
    <property type="protein sequence ID" value="GGD29138.1"/>
    <property type="molecule type" value="Genomic_DNA"/>
</dbReference>
<dbReference type="Proteomes" id="UP000613160">
    <property type="component" value="Unassembled WGS sequence"/>
</dbReference>
<organism evidence="1 2">
    <name type="scientific">Aureimonas glaciei</name>
    <dbReference type="NCBI Taxonomy" id="1776957"/>
    <lineage>
        <taxon>Bacteria</taxon>
        <taxon>Pseudomonadati</taxon>
        <taxon>Pseudomonadota</taxon>
        <taxon>Alphaproteobacteria</taxon>
        <taxon>Hyphomicrobiales</taxon>
        <taxon>Aurantimonadaceae</taxon>
        <taxon>Aureimonas</taxon>
    </lineage>
</organism>
<dbReference type="AlphaFoldDB" id="A0A917DCM7"/>
<proteinExistence type="predicted"/>
<comment type="caution">
    <text evidence="1">The sequence shown here is derived from an EMBL/GenBank/DDBJ whole genome shotgun (WGS) entry which is preliminary data.</text>
</comment>
<dbReference type="RefSeq" id="WP_188853175.1">
    <property type="nucleotide sequence ID" value="NZ_BMJJ01000009.1"/>
</dbReference>
<name>A0A917DCM7_9HYPH</name>